<dbReference type="Proteomes" id="UP000233398">
    <property type="component" value="Unassembled WGS sequence"/>
</dbReference>
<keyword evidence="1" id="KW-0472">Membrane</keyword>
<keyword evidence="1" id="KW-0812">Transmembrane</keyword>
<reference evidence="2 3" key="1">
    <citation type="submission" date="2017-11" db="EMBL/GenBank/DDBJ databases">
        <title>Rhodohalobacter 15182 sp. nov., isolated from a salt lake.</title>
        <authorList>
            <person name="Han S."/>
        </authorList>
    </citation>
    <scope>NUCLEOTIDE SEQUENCE [LARGE SCALE GENOMIC DNA]</scope>
    <source>
        <strain evidence="2 3">15182</strain>
    </source>
</reference>
<sequence>MKSSKFNTLQIRKTGEPMKRLLLKINKGLLFACVSMYFGTGWSLIFFSLPSVASLTPENYYQQFVPPITRATDFFTYMTILMMISAIIIIVEEWKSIRKWYPIGILGMVIAATLLTSYFIFPYNEQLAAGITSQFELDEVLKIWQNLHLVRMGFWTGEWLLMLLYFFSMISSNSDTVHQTE</sequence>
<dbReference type="AlphaFoldDB" id="A0A2N0VJB0"/>
<evidence type="ECO:0000313" key="2">
    <source>
        <dbReference type="EMBL" id="PKD44266.1"/>
    </source>
</evidence>
<protein>
    <recommendedName>
        <fullName evidence="4">DUF4149 domain-containing protein</fullName>
    </recommendedName>
</protein>
<keyword evidence="1" id="KW-1133">Transmembrane helix</keyword>
<dbReference type="OrthoDB" id="5506870at2"/>
<evidence type="ECO:0000256" key="1">
    <source>
        <dbReference type="SAM" id="Phobius"/>
    </source>
</evidence>
<feature type="transmembrane region" description="Helical" evidence="1">
    <location>
        <begin position="28"/>
        <end position="49"/>
    </location>
</feature>
<gene>
    <name evidence="2" type="ORF">CWD77_02015</name>
</gene>
<feature type="transmembrane region" description="Helical" evidence="1">
    <location>
        <begin position="103"/>
        <end position="123"/>
    </location>
</feature>
<feature type="transmembrane region" description="Helical" evidence="1">
    <location>
        <begin position="74"/>
        <end position="91"/>
    </location>
</feature>
<proteinExistence type="predicted"/>
<keyword evidence="3" id="KW-1185">Reference proteome</keyword>
<dbReference type="EMBL" id="PISP01000001">
    <property type="protein sequence ID" value="PKD44266.1"/>
    <property type="molecule type" value="Genomic_DNA"/>
</dbReference>
<name>A0A2N0VJB0_9BACT</name>
<organism evidence="2 3">
    <name type="scientific">Rhodohalobacter barkolensis</name>
    <dbReference type="NCBI Taxonomy" id="2053187"/>
    <lineage>
        <taxon>Bacteria</taxon>
        <taxon>Pseudomonadati</taxon>
        <taxon>Balneolota</taxon>
        <taxon>Balneolia</taxon>
        <taxon>Balneolales</taxon>
        <taxon>Balneolaceae</taxon>
        <taxon>Rhodohalobacter</taxon>
    </lineage>
</organism>
<comment type="caution">
    <text evidence="2">The sequence shown here is derived from an EMBL/GenBank/DDBJ whole genome shotgun (WGS) entry which is preliminary data.</text>
</comment>
<feature type="transmembrane region" description="Helical" evidence="1">
    <location>
        <begin position="143"/>
        <end position="167"/>
    </location>
</feature>
<evidence type="ECO:0008006" key="4">
    <source>
        <dbReference type="Google" id="ProtNLM"/>
    </source>
</evidence>
<evidence type="ECO:0000313" key="3">
    <source>
        <dbReference type="Proteomes" id="UP000233398"/>
    </source>
</evidence>
<accession>A0A2N0VJB0</accession>